<keyword evidence="7" id="KW-0963">Cytoplasm</keyword>
<evidence type="ECO:0000256" key="6">
    <source>
        <dbReference type="ARBA" id="ARBA00018546"/>
    </source>
</evidence>
<dbReference type="InterPro" id="IPR050883">
    <property type="entry name" value="PNGase"/>
</dbReference>
<evidence type="ECO:0000256" key="5">
    <source>
        <dbReference type="ARBA" id="ARBA00012158"/>
    </source>
</evidence>
<comment type="cofactor">
    <cofactor evidence="2">
        <name>Zn(2+)</name>
        <dbReference type="ChEBI" id="CHEBI:29105"/>
    </cofactor>
</comment>
<keyword evidence="8" id="KW-0479">Metal-binding</keyword>
<dbReference type="GO" id="GO:0005829">
    <property type="term" value="C:cytosol"/>
    <property type="evidence" value="ECO:0007669"/>
    <property type="project" value="TreeGrafter"/>
</dbReference>
<dbReference type="Gene3D" id="2.60.120.1020">
    <property type="entry name" value="Peptide N glycanase, PAW domain"/>
    <property type="match status" value="1"/>
</dbReference>
<evidence type="ECO:0000256" key="10">
    <source>
        <dbReference type="ARBA" id="ARBA00022833"/>
    </source>
</evidence>
<evidence type="ECO:0000256" key="9">
    <source>
        <dbReference type="ARBA" id="ARBA00022801"/>
    </source>
</evidence>
<evidence type="ECO:0000256" key="4">
    <source>
        <dbReference type="ARBA" id="ARBA00009390"/>
    </source>
</evidence>
<accession>A0AAW1TXN4</accession>
<dbReference type="EMBL" id="JARQZJ010000011">
    <property type="protein sequence ID" value="KAK9872461.1"/>
    <property type="molecule type" value="Genomic_DNA"/>
</dbReference>
<dbReference type="Proteomes" id="UP001431783">
    <property type="component" value="Unassembled WGS sequence"/>
</dbReference>
<dbReference type="GO" id="GO:0005634">
    <property type="term" value="C:nucleus"/>
    <property type="evidence" value="ECO:0007669"/>
    <property type="project" value="TreeGrafter"/>
</dbReference>
<evidence type="ECO:0000313" key="14">
    <source>
        <dbReference type="EMBL" id="KAK9872461.1"/>
    </source>
</evidence>
<dbReference type="SUPFAM" id="SSF49785">
    <property type="entry name" value="Galactose-binding domain-like"/>
    <property type="match status" value="1"/>
</dbReference>
<evidence type="ECO:0000256" key="12">
    <source>
        <dbReference type="PROSITE-ProRule" id="PRU00731"/>
    </source>
</evidence>
<keyword evidence="15" id="KW-1185">Reference proteome</keyword>
<proteinExistence type="inferred from homology"/>
<dbReference type="Gene3D" id="3.10.620.30">
    <property type="match status" value="1"/>
</dbReference>
<feature type="domain" description="PAW" evidence="13">
    <location>
        <begin position="436"/>
        <end position="625"/>
    </location>
</feature>
<dbReference type="InterPro" id="IPR002931">
    <property type="entry name" value="Transglutaminase-like"/>
</dbReference>
<dbReference type="InterPro" id="IPR008979">
    <property type="entry name" value="Galactose-bd-like_sf"/>
</dbReference>
<organism evidence="14 15">
    <name type="scientific">Henosepilachna vigintioctopunctata</name>
    <dbReference type="NCBI Taxonomy" id="420089"/>
    <lineage>
        <taxon>Eukaryota</taxon>
        <taxon>Metazoa</taxon>
        <taxon>Ecdysozoa</taxon>
        <taxon>Arthropoda</taxon>
        <taxon>Hexapoda</taxon>
        <taxon>Insecta</taxon>
        <taxon>Pterygota</taxon>
        <taxon>Neoptera</taxon>
        <taxon>Endopterygota</taxon>
        <taxon>Coleoptera</taxon>
        <taxon>Polyphaga</taxon>
        <taxon>Cucujiformia</taxon>
        <taxon>Coccinelloidea</taxon>
        <taxon>Coccinellidae</taxon>
        <taxon>Epilachninae</taxon>
        <taxon>Epilachnini</taxon>
        <taxon>Henosepilachna</taxon>
    </lineage>
</organism>
<dbReference type="Gene3D" id="2.20.25.10">
    <property type="match status" value="1"/>
</dbReference>
<dbReference type="GO" id="GO:0046872">
    <property type="term" value="F:metal ion binding"/>
    <property type="evidence" value="ECO:0007669"/>
    <property type="project" value="UniProtKB-KW"/>
</dbReference>
<dbReference type="InterPro" id="IPR006588">
    <property type="entry name" value="Peptide_N_glycanase_PAW_dom"/>
</dbReference>
<dbReference type="Pfam" id="PF01841">
    <property type="entry name" value="Transglut_core"/>
    <property type="match status" value="1"/>
</dbReference>
<dbReference type="SMART" id="SM00460">
    <property type="entry name" value="TGc"/>
    <property type="match status" value="1"/>
</dbReference>
<comment type="caution">
    <text evidence="14">The sequence shown here is derived from an EMBL/GenBank/DDBJ whole genome shotgun (WGS) entry which is preliminary data.</text>
</comment>
<dbReference type="SUPFAM" id="SSF54001">
    <property type="entry name" value="Cysteine proteinases"/>
    <property type="match status" value="1"/>
</dbReference>
<comment type="similarity">
    <text evidence="4 12">Belongs to the transglutaminase-like superfamily. PNGase family.</text>
</comment>
<evidence type="ECO:0000313" key="15">
    <source>
        <dbReference type="Proteomes" id="UP001431783"/>
    </source>
</evidence>
<protein>
    <recommendedName>
        <fullName evidence="6">Peptide-N(4)-(N-acetyl-beta-glucosaminyl)asparagine amidase</fullName>
        <ecNumber evidence="5">3.5.1.52</ecNumber>
    </recommendedName>
    <alternativeName>
        <fullName evidence="11">Peptide:N-glycanase</fullName>
    </alternativeName>
</protein>
<keyword evidence="9" id="KW-0378">Hydrolase</keyword>
<evidence type="ECO:0000256" key="8">
    <source>
        <dbReference type="ARBA" id="ARBA00022723"/>
    </source>
</evidence>
<sequence>MIFEEIIKLLESNRICNLSELKKTLLEVAAAIFNCPNNNAALILPKKGLLMPQILSLNGGKLMLLHMGFMEKENSFEFPMKNRTKSGDVLLLNRLKNIHEKLLEWEPVPRSCCDEEVQEITRNIGSLPLLDTRAITLHCSEPFVKRYNNPFLHKISVHFYNAQKYNNATVKQNARKLIPVTKLEINIQNKVRSMQRLSKQGRFDDSLIVISDLLLIELLRWFKEEFFTWMNSPICKNCDRATTFSHYSSDINEMRNADKVEVFICEGCWELVSFRRFHDLNILLETRTGRCGEWADVFTLMCRCMGFDSRIVFDETDHVWTEVYSPFRKQWIHCDPCENVYDTPLMYEQGWGKSLSYVMAYSPYELQDVTWRYSSQHQNVLKRRKKCSEQDLINAIVELRNDRLMKCTPVKRMYILKRCTQELVELLQERRPKDIEMRGRSSGELSWRLARGETTETSYTPFTFNISSNAPTSTTSKNTYNIKYSCASDKYIIYGDEVNSFNSWHRGVYSQSNIMRKEEHDWKQVYLCRTESAKTGYIAWNFKLIKSRIIRMRLRMLRKVFENGVVTVKLTDGILETDDFDGCTSLLIEACLTGGLGNEAWQHAQLFRQPFCSEDSAFELEIEHS</sequence>
<reference evidence="14 15" key="1">
    <citation type="submission" date="2023-03" db="EMBL/GenBank/DDBJ databases">
        <title>Genome insight into feeding habits of ladybird beetles.</title>
        <authorList>
            <person name="Li H.-S."/>
            <person name="Huang Y.-H."/>
            <person name="Pang H."/>
        </authorList>
    </citation>
    <scope>NUCLEOTIDE SEQUENCE [LARGE SCALE GENOMIC DNA]</scope>
    <source>
        <strain evidence="14">SYSU_2023b</strain>
        <tissue evidence="14">Whole body</tissue>
    </source>
</reference>
<evidence type="ECO:0000256" key="11">
    <source>
        <dbReference type="ARBA" id="ARBA00032901"/>
    </source>
</evidence>
<dbReference type="InterPro" id="IPR038680">
    <property type="entry name" value="PAW_sf"/>
</dbReference>
<evidence type="ECO:0000256" key="7">
    <source>
        <dbReference type="ARBA" id="ARBA00022490"/>
    </source>
</evidence>
<dbReference type="PROSITE" id="PS51398">
    <property type="entry name" value="PAW"/>
    <property type="match status" value="1"/>
</dbReference>
<dbReference type="AlphaFoldDB" id="A0AAW1TXN4"/>
<evidence type="ECO:0000256" key="3">
    <source>
        <dbReference type="ARBA" id="ARBA00004496"/>
    </source>
</evidence>
<dbReference type="InterPro" id="IPR038765">
    <property type="entry name" value="Papain-like_cys_pep_sf"/>
</dbReference>
<evidence type="ECO:0000256" key="1">
    <source>
        <dbReference type="ARBA" id="ARBA00001650"/>
    </source>
</evidence>
<dbReference type="Pfam" id="PF04721">
    <property type="entry name" value="PAW"/>
    <property type="match status" value="1"/>
</dbReference>
<keyword evidence="10" id="KW-0862">Zinc</keyword>
<comment type="subcellular location">
    <subcellularLocation>
        <location evidence="3">Cytoplasm</location>
    </subcellularLocation>
</comment>
<dbReference type="GO" id="GO:0000224">
    <property type="term" value="F:peptide-N4-(N-acetyl-beta-glucosaminyl)asparagine amidase activity"/>
    <property type="evidence" value="ECO:0007669"/>
    <property type="project" value="UniProtKB-EC"/>
</dbReference>
<evidence type="ECO:0000256" key="2">
    <source>
        <dbReference type="ARBA" id="ARBA00001947"/>
    </source>
</evidence>
<dbReference type="EC" id="3.5.1.52" evidence="5"/>
<dbReference type="PANTHER" id="PTHR12143">
    <property type="entry name" value="PEPTIDE N-GLYCANASE PNGASE -RELATED"/>
    <property type="match status" value="1"/>
</dbReference>
<comment type="catalytic activity">
    <reaction evidence="1">
        <text>Hydrolysis of an N(4)-(acetyl-beta-D-glucosaminyl)asparagine residue in which the glucosamine residue may be further glycosylated, to yield a (substituted) N-acetyl-beta-D-glucosaminylamine and a peptide containing an aspartate residue.</text>
        <dbReference type="EC" id="3.5.1.52"/>
    </reaction>
</comment>
<dbReference type="GO" id="GO:0006516">
    <property type="term" value="P:glycoprotein catabolic process"/>
    <property type="evidence" value="ECO:0007669"/>
    <property type="project" value="InterPro"/>
</dbReference>
<name>A0AAW1TXN4_9CUCU</name>
<gene>
    <name evidence="14" type="ORF">WA026_017929</name>
</gene>
<evidence type="ECO:0000259" key="13">
    <source>
        <dbReference type="PROSITE" id="PS51398"/>
    </source>
</evidence>
<dbReference type="PANTHER" id="PTHR12143:SF19">
    <property type="entry name" value="PEPTIDE-N(4)-(N-ACETYL-BETA-GLUCOSAMINYL)ASPARAGINE AMIDASE"/>
    <property type="match status" value="1"/>
</dbReference>